<feature type="region of interest" description="Disordered" evidence="1">
    <location>
        <begin position="203"/>
        <end position="225"/>
    </location>
</feature>
<feature type="compositionally biased region" description="Basic and acidic residues" evidence="1">
    <location>
        <begin position="628"/>
        <end position="654"/>
    </location>
</feature>
<dbReference type="Proteomes" id="UP000324800">
    <property type="component" value="Unassembled WGS sequence"/>
</dbReference>
<evidence type="ECO:0000313" key="3">
    <source>
        <dbReference type="Proteomes" id="UP000324800"/>
    </source>
</evidence>
<accession>A0A5J4V112</accession>
<feature type="region of interest" description="Disordered" evidence="1">
    <location>
        <begin position="822"/>
        <end position="853"/>
    </location>
</feature>
<sequence length="917" mass="103950">MQVQATDGYTLNDEEQSELHALLDGWDGPDDAGDYERTLLLRLGEIGASSTQLFLNAQGSIGIVQSMFMDADKQMIQLAQLLAKCEARIRSTWSPLGALDADYTDYEQLEKSHRKLYARAKEIHELLVSDSDKQSLQRLQLDNNAQAASVLADSILKKAKIEFDSNEQRKSKLEIEKAKLEQQWQKMKNDQIQYQKAELQARQPQQLERLRQEQQKRDDQKNKINNDIRAIEEELPEVEPTEENRAEVLESLQCVQEIREEHAKLLDQLGLKIKNFFLNEVKKSCMSFLELSGRKGKQQKESQVMQVFQSASDSKSSKGLVKLGNHSTIHMDLKGNAILMDILRDIYDLAKEKQQKQVQKEISKSTAIRAYKANMTSASYNTVIQQSGSQIQQQFLQSQSPVSQQLQFSFSNATATTQMMQTQVQLPSYGQHRQDCLKEYSKGMLEVCEIEMKEVAQKFVKHIEKQIDQAPSFALGDKELNSTKDIQAILDQFCRVGGIGAGAMFKKYQMFQISPDHDISAFSLVEIFCCALSIFKRVAIEEQKIVGDIFFNKEIKAEQERRNQEEKIQQNENSVFKPSSDQESNEVEQKPTNPAMKWAKKKVVDENENENVDEKEKDKQKHHHHKDKDKDKDKDKNKDNEKENGFQDEKDKQTTSDPAQPDLTQPNQLLGIIMLPTNLENQRTDILIRMMMNQMQQQLFEIAQMVKKKSPLALVPMLAFVNHSHKHLKIISPVMALITKKLQQNLITEVDTSVIEAQYQSFAAQQYLQQVQQTKFTSQQKSSIFKSSASPFASPFGAASSGTQVVGSRQGISMSRGINSLQQPSSSFQSTTITSPSSPLSSSNASSSQQQSIIISQDKQNVRNYVATPAGVKRTQLLPFVAKLPSLLFLLGEGIRRGYEAAEMMGVTETKDQSGYL</sequence>
<comment type="caution">
    <text evidence="2">The sequence shown here is derived from an EMBL/GenBank/DDBJ whole genome shotgun (WGS) entry which is preliminary data.</text>
</comment>
<feature type="compositionally biased region" description="Basic and acidic residues" evidence="1">
    <location>
        <begin position="208"/>
        <end position="225"/>
    </location>
</feature>
<organism evidence="2 3">
    <name type="scientific">Streblomastix strix</name>
    <dbReference type="NCBI Taxonomy" id="222440"/>
    <lineage>
        <taxon>Eukaryota</taxon>
        <taxon>Metamonada</taxon>
        <taxon>Preaxostyla</taxon>
        <taxon>Oxymonadida</taxon>
        <taxon>Streblomastigidae</taxon>
        <taxon>Streblomastix</taxon>
    </lineage>
</organism>
<dbReference type="EMBL" id="SNRW01010796">
    <property type="protein sequence ID" value="KAA6376050.1"/>
    <property type="molecule type" value="Genomic_DNA"/>
</dbReference>
<feature type="non-terminal residue" evidence="2">
    <location>
        <position position="917"/>
    </location>
</feature>
<evidence type="ECO:0000256" key="1">
    <source>
        <dbReference type="SAM" id="MobiDB-lite"/>
    </source>
</evidence>
<dbReference type="AlphaFoldDB" id="A0A5J4V112"/>
<gene>
    <name evidence="2" type="ORF">EZS28_028423</name>
</gene>
<feature type="compositionally biased region" description="Polar residues" evidence="1">
    <location>
        <begin position="655"/>
        <end position="667"/>
    </location>
</feature>
<name>A0A5J4V112_9EUKA</name>
<protein>
    <submittedName>
        <fullName evidence="2">Uncharacterized protein</fullName>
    </submittedName>
</protein>
<evidence type="ECO:0000313" key="2">
    <source>
        <dbReference type="EMBL" id="KAA6376050.1"/>
    </source>
</evidence>
<proteinExistence type="predicted"/>
<feature type="compositionally biased region" description="Polar residues" evidence="1">
    <location>
        <begin position="570"/>
        <end position="582"/>
    </location>
</feature>
<feature type="region of interest" description="Disordered" evidence="1">
    <location>
        <begin position="562"/>
        <end position="667"/>
    </location>
</feature>
<reference evidence="2 3" key="1">
    <citation type="submission" date="2019-03" db="EMBL/GenBank/DDBJ databases">
        <title>Single cell metagenomics reveals metabolic interactions within the superorganism composed of flagellate Streblomastix strix and complex community of Bacteroidetes bacteria on its surface.</title>
        <authorList>
            <person name="Treitli S.C."/>
            <person name="Kolisko M."/>
            <person name="Husnik F."/>
            <person name="Keeling P."/>
            <person name="Hampl V."/>
        </authorList>
    </citation>
    <scope>NUCLEOTIDE SEQUENCE [LARGE SCALE GENOMIC DNA]</scope>
    <source>
        <strain evidence="2">ST1C</strain>
    </source>
</reference>